<gene>
    <name evidence="8" type="primary">MADS8</name>
</gene>
<dbReference type="PROSITE" id="PS50066">
    <property type="entry name" value="MADS_BOX_2"/>
    <property type="match status" value="1"/>
</dbReference>
<accession>A0A8F3BZD3</accession>
<evidence type="ECO:0000313" key="8">
    <source>
        <dbReference type="EMBL" id="QWX93747.1"/>
    </source>
</evidence>
<dbReference type="InterPro" id="IPR036879">
    <property type="entry name" value="TF_MADSbox_sf"/>
</dbReference>
<dbReference type="GO" id="GO:0046983">
    <property type="term" value="F:protein dimerization activity"/>
    <property type="evidence" value="ECO:0007669"/>
    <property type="project" value="InterPro"/>
</dbReference>
<evidence type="ECO:0000256" key="2">
    <source>
        <dbReference type="ARBA" id="ARBA00023015"/>
    </source>
</evidence>
<dbReference type="Gene3D" id="3.40.1810.10">
    <property type="entry name" value="Transcription factor, MADS-box"/>
    <property type="match status" value="1"/>
</dbReference>
<evidence type="ECO:0000259" key="7">
    <source>
        <dbReference type="PROSITE" id="PS51297"/>
    </source>
</evidence>
<organism evidence="8">
    <name type="scientific">Cunninghamia lanceolata</name>
    <name type="common">China fir</name>
    <name type="synonym">Pinus lanceolata</name>
    <dbReference type="NCBI Taxonomy" id="28977"/>
    <lineage>
        <taxon>Eukaryota</taxon>
        <taxon>Viridiplantae</taxon>
        <taxon>Streptophyta</taxon>
        <taxon>Embryophyta</taxon>
        <taxon>Tracheophyta</taxon>
        <taxon>Spermatophyta</taxon>
        <taxon>Pinopsida</taxon>
        <taxon>Pinidae</taxon>
        <taxon>Conifers II</taxon>
        <taxon>Cupressales</taxon>
        <taxon>Cupressaceae</taxon>
        <taxon>Cunninghamia</taxon>
    </lineage>
</organism>
<evidence type="ECO:0000259" key="6">
    <source>
        <dbReference type="PROSITE" id="PS50066"/>
    </source>
</evidence>
<keyword evidence="5" id="KW-0539">Nucleus</keyword>
<dbReference type="SMART" id="SM00432">
    <property type="entry name" value="MADS"/>
    <property type="match status" value="1"/>
</dbReference>
<dbReference type="GO" id="GO:0045944">
    <property type="term" value="P:positive regulation of transcription by RNA polymerase II"/>
    <property type="evidence" value="ECO:0007669"/>
    <property type="project" value="InterPro"/>
</dbReference>
<keyword evidence="3" id="KW-0238">DNA-binding</keyword>
<dbReference type="InterPro" id="IPR002100">
    <property type="entry name" value="TF_MADSbox"/>
</dbReference>
<keyword evidence="4" id="KW-0804">Transcription</keyword>
<evidence type="ECO:0000256" key="1">
    <source>
        <dbReference type="ARBA" id="ARBA00004123"/>
    </source>
</evidence>
<dbReference type="PANTHER" id="PTHR48019">
    <property type="entry name" value="SERUM RESPONSE FACTOR HOMOLOG"/>
    <property type="match status" value="1"/>
</dbReference>
<dbReference type="CDD" id="cd00265">
    <property type="entry name" value="MADS_MEF2_like"/>
    <property type="match status" value="1"/>
</dbReference>
<dbReference type="PROSITE" id="PS51297">
    <property type="entry name" value="K_BOX"/>
    <property type="match status" value="1"/>
</dbReference>
<dbReference type="GO" id="GO:0003700">
    <property type="term" value="F:DNA-binding transcription factor activity"/>
    <property type="evidence" value="ECO:0007669"/>
    <property type="project" value="InterPro"/>
</dbReference>
<dbReference type="PRINTS" id="PR00404">
    <property type="entry name" value="MADSDOMAIN"/>
</dbReference>
<dbReference type="InterPro" id="IPR050142">
    <property type="entry name" value="MADS-box/MEF2_TF"/>
</dbReference>
<protein>
    <submittedName>
        <fullName evidence="8">MADS-box protein 8</fullName>
    </submittedName>
</protein>
<keyword evidence="2" id="KW-0805">Transcription regulation</keyword>
<proteinExistence type="evidence at transcript level"/>
<name>A0A8F3BZD3_CUNLA</name>
<feature type="domain" description="MADS-box" evidence="6">
    <location>
        <begin position="1"/>
        <end position="61"/>
    </location>
</feature>
<reference evidence="8" key="1">
    <citation type="submission" date="2020-02" db="EMBL/GenBank/DDBJ databases">
        <title>Genome-wide identification and analysis of the MADS-box gene family in Cunninghamia lanceolate (Lamb.) Hook.</title>
        <authorList>
            <person name="Xie Y."/>
        </authorList>
    </citation>
    <scope>NUCLEOTIDE SEQUENCE</scope>
</reference>
<evidence type="ECO:0000256" key="3">
    <source>
        <dbReference type="ARBA" id="ARBA00023125"/>
    </source>
</evidence>
<dbReference type="EMBL" id="MT103475">
    <property type="protein sequence ID" value="QWX93747.1"/>
    <property type="molecule type" value="mRNA"/>
</dbReference>
<dbReference type="FunFam" id="3.40.1810.10:FF:000003">
    <property type="entry name" value="MADS-box transcription factor MADS-MC"/>
    <property type="match status" value="1"/>
</dbReference>
<evidence type="ECO:0000256" key="5">
    <source>
        <dbReference type="ARBA" id="ARBA00023242"/>
    </source>
</evidence>
<dbReference type="InterPro" id="IPR033896">
    <property type="entry name" value="MEF2-like_N"/>
</dbReference>
<dbReference type="AlphaFoldDB" id="A0A8F3BZD3"/>
<evidence type="ECO:0000256" key="4">
    <source>
        <dbReference type="ARBA" id="ARBA00023163"/>
    </source>
</evidence>
<dbReference type="GO" id="GO:0005634">
    <property type="term" value="C:nucleus"/>
    <property type="evidence" value="ECO:0007669"/>
    <property type="project" value="UniProtKB-SubCell"/>
</dbReference>
<comment type="subcellular location">
    <subcellularLocation>
        <location evidence="1">Nucleus</location>
    </subcellularLocation>
</comment>
<dbReference type="InterPro" id="IPR002487">
    <property type="entry name" value="TF_Kbox"/>
</dbReference>
<sequence length="156" mass="18287">MGRGRVQLKRIENKINRQVTFSKRRNGLKKKAAELAVLCDAEVALIVFSSRGKMFDYASNNMLKILEKYEKASYSMPEKILSEREAKNWHQEILKLRAKVELLQRQQRHLTGEDLAPLDVEQLQLLEQELEIGVKRVRTKKDQILVDMIDDLRKRV</sequence>
<dbReference type="Pfam" id="PF00319">
    <property type="entry name" value="SRF-TF"/>
    <property type="match status" value="1"/>
</dbReference>
<feature type="domain" description="K-box" evidence="7">
    <location>
        <begin position="86"/>
        <end position="156"/>
    </location>
</feature>
<dbReference type="GO" id="GO:0000977">
    <property type="term" value="F:RNA polymerase II transcription regulatory region sequence-specific DNA binding"/>
    <property type="evidence" value="ECO:0007669"/>
    <property type="project" value="InterPro"/>
</dbReference>
<dbReference type="SUPFAM" id="SSF55455">
    <property type="entry name" value="SRF-like"/>
    <property type="match status" value="1"/>
</dbReference>
<dbReference type="PROSITE" id="PS00350">
    <property type="entry name" value="MADS_BOX_1"/>
    <property type="match status" value="1"/>
</dbReference>
<dbReference type="Pfam" id="PF01486">
    <property type="entry name" value="K-box"/>
    <property type="match status" value="1"/>
</dbReference>